<dbReference type="RefSeq" id="WP_200556490.1">
    <property type="nucleotide sequence ID" value="NZ_JAEPES010000004.1"/>
</dbReference>
<name>A0A934SMJ2_9MICO</name>
<comment type="similarity">
    <text evidence="1">Belongs to the AB hydrolase superfamily.</text>
</comment>
<dbReference type="EMBL" id="JAEPES010000004">
    <property type="protein sequence ID" value="MBK4348268.1"/>
    <property type="molecule type" value="Genomic_DNA"/>
</dbReference>
<feature type="domain" description="AB hydrolase-1" evidence="2">
    <location>
        <begin position="33"/>
        <end position="270"/>
    </location>
</feature>
<gene>
    <name evidence="3" type="ORF">IV501_11545</name>
</gene>
<dbReference type="InterPro" id="IPR000073">
    <property type="entry name" value="AB_hydrolase_1"/>
</dbReference>
<dbReference type="Pfam" id="PF12697">
    <property type="entry name" value="Abhydrolase_6"/>
    <property type="match status" value="1"/>
</dbReference>
<accession>A0A934SMJ2</accession>
<sequence length="277" mass="29494">MTSPALGQTAAPARSVIQRNNVAVSGDPAGRPIVFAHGFGCSQEVWRNVVPAFAEDHLIVLFDHVGAGGSDLSAYDPGKYDSLHGYADDLNEILDELNLHDVVYVGHSVSSMVGVLAANRDPSRFGALVLVAPSPRYVNDGDYVGGFEQEDIDSLLDTLDSNYLGWSSAVAPMMTGNHDRPEIGQQLTDNFCSTDPTIARHFARVTFLSDNRRDLASVTVPTLVLQSTDDVIAPLEVGSYVADAIPGSRLVVMATTGHCPNLSDPVGLAAEIRAYLG</sequence>
<evidence type="ECO:0000313" key="3">
    <source>
        <dbReference type="EMBL" id="MBK4348268.1"/>
    </source>
</evidence>
<keyword evidence="4" id="KW-1185">Reference proteome</keyword>
<proteinExistence type="inferred from homology"/>
<dbReference type="SUPFAM" id="SSF53474">
    <property type="entry name" value="alpha/beta-Hydrolases"/>
    <property type="match status" value="1"/>
</dbReference>
<dbReference type="Proteomes" id="UP000636458">
    <property type="component" value="Unassembled WGS sequence"/>
</dbReference>
<organism evidence="3 4">
    <name type="scientific">Lacisediminihabitans changchengi</name>
    <dbReference type="NCBI Taxonomy" id="2787634"/>
    <lineage>
        <taxon>Bacteria</taxon>
        <taxon>Bacillati</taxon>
        <taxon>Actinomycetota</taxon>
        <taxon>Actinomycetes</taxon>
        <taxon>Micrococcales</taxon>
        <taxon>Microbacteriaceae</taxon>
        <taxon>Lacisediminihabitans</taxon>
    </lineage>
</organism>
<dbReference type="GO" id="GO:0016787">
    <property type="term" value="F:hydrolase activity"/>
    <property type="evidence" value="ECO:0007669"/>
    <property type="project" value="UniProtKB-KW"/>
</dbReference>
<dbReference type="AlphaFoldDB" id="A0A934SMJ2"/>
<protein>
    <submittedName>
        <fullName evidence="3">Alpha/beta hydrolase</fullName>
    </submittedName>
</protein>
<dbReference type="InterPro" id="IPR029058">
    <property type="entry name" value="AB_hydrolase_fold"/>
</dbReference>
<evidence type="ECO:0000313" key="4">
    <source>
        <dbReference type="Proteomes" id="UP000636458"/>
    </source>
</evidence>
<reference evidence="3" key="1">
    <citation type="submission" date="2021-01" db="EMBL/GenBank/DDBJ databases">
        <title>Lacisediminihabitans sp. nov. strain G11-30, isolated from Antarctic Soil.</title>
        <authorList>
            <person name="Li J."/>
        </authorList>
    </citation>
    <scope>NUCLEOTIDE SEQUENCE</scope>
    <source>
        <strain evidence="3">G11-30</strain>
    </source>
</reference>
<evidence type="ECO:0000259" key="2">
    <source>
        <dbReference type="Pfam" id="PF12697"/>
    </source>
</evidence>
<keyword evidence="3" id="KW-0378">Hydrolase</keyword>
<comment type="caution">
    <text evidence="3">The sequence shown here is derived from an EMBL/GenBank/DDBJ whole genome shotgun (WGS) entry which is preliminary data.</text>
</comment>
<dbReference type="PANTHER" id="PTHR43039">
    <property type="entry name" value="ESTERASE-RELATED"/>
    <property type="match status" value="1"/>
</dbReference>
<dbReference type="Gene3D" id="3.40.50.1820">
    <property type="entry name" value="alpha/beta hydrolase"/>
    <property type="match status" value="1"/>
</dbReference>
<dbReference type="PRINTS" id="PR00111">
    <property type="entry name" value="ABHYDROLASE"/>
</dbReference>
<evidence type="ECO:0000256" key="1">
    <source>
        <dbReference type="ARBA" id="ARBA00008645"/>
    </source>
</evidence>